<dbReference type="AlphaFoldDB" id="A0A6A3D4B4"/>
<evidence type="ECO:0000259" key="2">
    <source>
        <dbReference type="Pfam" id="PF08242"/>
    </source>
</evidence>
<keyword evidence="1" id="KW-1133">Transmembrane helix</keyword>
<dbReference type="SUPFAM" id="SSF53335">
    <property type="entry name" value="S-adenosyl-L-methionine-dependent methyltransferases"/>
    <property type="match status" value="1"/>
</dbReference>
<dbReference type="CDD" id="cd02440">
    <property type="entry name" value="AdoMet_MTases"/>
    <property type="match status" value="1"/>
</dbReference>
<dbReference type="InterPro" id="IPR013217">
    <property type="entry name" value="Methyltransf_12"/>
</dbReference>
<protein>
    <submittedName>
        <fullName evidence="3">Kinesin-like calmodulin-binding protein-like isoform X1</fullName>
    </submittedName>
</protein>
<dbReference type="Pfam" id="PF08242">
    <property type="entry name" value="Methyltransf_12"/>
    <property type="match status" value="1"/>
</dbReference>
<feature type="transmembrane region" description="Helical" evidence="1">
    <location>
        <begin position="9"/>
        <end position="34"/>
    </location>
</feature>
<proteinExistence type="predicted"/>
<accession>A0A6A3D4B4</accession>
<dbReference type="Gene3D" id="3.40.50.150">
    <property type="entry name" value="Vaccinia Virus protein VP39"/>
    <property type="match status" value="1"/>
</dbReference>
<dbReference type="Proteomes" id="UP000436088">
    <property type="component" value="Unassembled WGS sequence"/>
</dbReference>
<sequence length="330" mass="37329">MAQSSQKGILITIPVLLLSVSAAAVFLFFISSYLSSPSPCTFPPSIPPTAFTAAVSGGSMREEDADRRISTSRDDIEWVKDQIRANGLHMHDNVLRKGINPRTRARQLEDLNNFKGISHYEGSEADNHTALPCPGELLVEEHHSNYGEPWAGGRDVFEFLAESSHLTPNSHVLEIGCGTLRVGLHFIRYLKPEHFHCLERDELSLMAAYRYELPSQGLLHKRPLIVRGEDMDFTKFGSDVVYDLIYASAVFLHMPDKLVWVGLESLVNKLKPYDGRIFVSHNIKFCTRLGGEKCTKRLASLGLEYLGKHTHDSLLFNHYEIWFEFRRTKA</sequence>
<dbReference type="PANTHER" id="PTHR37886">
    <property type="entry name" value="S-ADENOSYL-L-METHIONINE-DEPENDENT METHYLTRANSFERASES SUPERFAMILY PROTEIN"/>
    <property type="match status" value="1"/>
</dbReference>
<evidence type="ECO:0000313" key="4">
    <source>
        <dbReference type="Proteomes" id="UP000436088"/>
    </source>
</evidence>
<keyword evidence="1" id="KW-0472">Membrane</keyword>
<evidence type="ECO:0000256" key="1">
    <source>
        <dbReference type="SAM" id="Phobius"/>
    </source>
</evidence>
<gene>
    <name evidence="3" type="ORF">F3Y22_tig00000738pilonHSYRG00231</name>
</gene>
<dbReference type="PANTHER" id="PTHR37886:SF1">
    <property type="entry name" value="S-ADENOSYL-L-METHIONINE-DEPENDENT METHYLTRANSFERASES SUPERFAMILY PROTEIN"/>
    <property type="match status" value="1"/>
</dbReference>
<organism evidence="3 4">
    <name type="scientific">Hibiscus syriacus</name>
    <name type="common">Rose of Sharon</name>
    <dbReference type="NCBI Taxonomy" id="106335"/>
    <lineage>
        <taxon>Eukaryota</taxon>
        <taxon>Viridiplantae</taxon>
        <taxon>Streptophyta</taxon>
        <taxon>Embryophyta</taxon>
        <taxon>Tracheophyta</taxon>
        <taxon>Spermatophyta</taxon>
        <taxon>Magnoliopsida</taxon>
        <taxon>eudicotyledons</taxon>
        <taxon>Gunneridae</taxon>
        <taxon>Pentapetalae</taxon>
        <taxon>rosids</taxon>
        <taxon>malvids</taxon>
        <taxon>Malvales</taxon>
        <taxon>Malvaceae</taxon>
        <taxon>Malvoideae</taxon>
        <taxon>Hibiscus</taxon>
    </lineage>
</organism>
<keyword evidence="4" id="KW-1185">Reference proteome</keyword>
<dbReference type="OrthoDB" id="10017101at2759"/>
<dbReference type="InterPro" id="IPR029063">
    <property type="entry name" value="SAM-dependent_MTases_sf"/>
</dbReference>
<dbReference type="EMBL" id="VEPZ02000065">
    <property type="protein sequence ID" value="KAE8734688.1"/>
    <property type="molecule type" value="Genomic_DNA"/>
</dbReference>
<feature type="domain" description="Methyltransferase type 12" evidence="2">
    <location>
        <begin position="173"/>
        <end position="275"/>
    </location>
</feature>
<keyword evidence="1" id="KW-0812">Transmembrane</keyword>
<evidence type="ECO:0000313" key="3">
    <source>
        <dbReference type="EMBL" id="KAE8734688.1"/>
    </source>
</evidence>
<comment type="caution">
    <text evidence="3">The sequence shown here is derived from an EMBL/GenBank/DDBJ whole genome shotgun (WGS) entry which is preliminary data.</text>
</comment>
<name>A0A6A3D4B4_HIBSY</name>
<reference evidence="3" key="1">
    <citation type="submission" date="2019-09" db="EMBL/GenBank/DDBJ databases">
        <title>Draft genome information of white flower Hibiscus syriacus.</title>
        <authorList>
            <person name="Kim Y.-M."/>
        </authorList>
    </citation>
    <scope>NUCLEOTIDE SEQUENCE [LARGE SCALE GENOMIC DNA]</scope>
    <source>
        <strain evidence="3">YM2019G1</strain>
    </source>
</reference>